<feature type="domain" description="DUF6531" evidence="2">
    <location>
        <begin position="709"/>
        <end position="784"/>
    </location>
</feature>
<dbReference type="PANTHER" id="PTHR32305">
    <property type="match status" value="1"/>
</dbReference>
<dbReference type="PANTHER" id="PTHR32305:SF15">
    <property type="entry name" value="PROTEIN RHSA-RELATED"/>
    <property type="match status" value="1"/>
</dbReference>
<evidence type="ECO:0000256" key="1">
    <source>
        <dbReference type="ARBA" id="ARBA00022737"/>
    </source>
</evidence>
<dbReference type="EMBL" id="JAJA02000001">
    <property type="protein sequence ID" value="KWS06001.1"/>
    <property type="molecule type" value="Genomic_DNA"/>
</dbReference>
<dbReference type="InterPro" id="IPR037293">
    <property type="entry name" value="Gal_Oxidase_central_sf"/>
</dbReference>
<keyword evidence="5" id="KW-1185">Reference proteome</keyword>
<gene>
    <name evidence="4" type="ORF">AZ78_3555</name>
</gene>
<reference evidence="4 5" key="1">
    <citation type="journal article" date="2014" name="Genome Announc.">
        <title>Draft Genome Sequence of Lysobacter capsici AZ78, a Bacterium Antagonistic to Plant-Pathogenic Oomycetes.</title>
        <authorList>
            <person name="Puopolo G."/>
            <person name="Sonego P."/>
            <person name="Engelen K."/>
            <person name="Pertot I."/>
        </authorList>
    </citation>
    <scope>NUCLEOTIDE SEQUENCE [LARGE SCALE GENOMIC DNA]</scope>
    <source>
        <strain evidence="4 5">AZ78</strain>
    </source>
</reference>
<dbReference type="InterPro" id="IPR050708">
    <property type="entry name" value="T6SS_VgrG/RHS"/>
</dbReference>
<comment type="caution">
    <text evidence="4">The sequence shown here is derived from an EMBL/GenBank/DDBJ whole genome shotgun (WGS) entry which is preliminary data.</text>
</comment>
<dbReference type="Gene3D" id="2.130.10.80">
    <property type="entry name" value="Galactose oxidase/kelch, beta-propeller"/>
    <property type="match status" value="1"/>
</dbReference>
<accession>A0A108UB99</accession>
<dbReference type="SUPFAM" id="SSF50965">
    <property type="entry name" value="Galactose oxidase, central domain"/>
    <property type="match status" value="1"/>
</dbReference>
<feature type="domain" description="Teneurin-like YD-shell" evidence="3">
    <location>
        <begin position="1382"/>
        <end position="1627"/>
    </location>
</feature>
<dbReference type="InterPro" id="IPR011043">
    <property type="entry name" value="Gal_Oxase/kelch_b-propeller"/>
</dbReference>
<dbReference type="InterPro" id="IPR022385">
    <property type="entry name" value="Rhs_assc_core"/>
</dbReference>
<name>A0A108UB99_9GAMM</name>
<dbReference type="Pfam" id="PF25023">
    <property type="entry name" value="TEN_YD-shell"/>
    <property type="match status" value="1"/>
</dbReference>
<protein>
    <submittedName>
        <fullName evidence="4">Rhs-family protein</fullName>
    </submittedName>
</protein>
<dbReference type="Pfam" id="PF05593">
    <property type="entry name" value="RHS_repeat"/>
    <property type="match status" value="3"/>
</dbReference>
<evidence type="ECO:0000313" key="4">
    <source>
        <dbReference type="EMBL" id="KWS06001.1"/>
    </source>
</evidence>
<dbReference type="NCBIfam" id="TIGR01643">
    <property type="entry name" value="YD_repeat_2x"/>
    <property type="match status" value="3"/>
</dbReference>
<dbReference type="Pfam" id="PF20148">
    <property type="entry name" value="DUF6531"/>
    <property type="match status" value="1"/>
</dbReference>
<dbReference type="Proteomes" id="UP000023435">
    <property type="component" value="Unassembled WGS sequence"/>
</dbReference>
<dbReference type="InterPro" id="IPR006530">
    <property type="entry name" value="YD"/>
</dbReference>
<evidence type="ECO:0000259" key="3">
    <source>
        <dbReference type="Pfam" id="PF25023"/>
    </source>
</evidence>
<organism evidence="4 5">
    <name type="scientific">Lysobacter capsici AZ78</name>
    <dbReference type="NCBI Taxonomy" id="1444315"/>
    <lineage>
        <taxon>Bacteria</taxon>
        <taxon>Pseudomonadati</taxon>
        <taxon>Pseudomonadota</taxon>
        <taxon>Gammaproteobacteria</taxon>
        <taxon>Lysobacterales</taxon>
        <taxon>Lysobacteraceae</taxon>
        <taxon>Lysobacter</taxon>
    </lineage>
</organism>
<dbReference type="InterPro" id="IPR031325">
    <property type="entry name" value="RHS_repeat"/>
</dbReference>
<sequence>MSTKGISRNQRSSWGRALQGFKPLLAGCMLGLLAAGSASGHADVLAQELRNDARRPDAPFALPGGERRVRLADGGQLVLAADGWTLAQWSSANGNRATRSYRLPTQRRNASVTLLPSGRVLLWGGTDATGQPQRSGLWFDAERKALSAADDLTLSPRAGHTATVLNDGRVLFAGGIEERPAELWDERANRATALQHNALIGRAGHAARLQADGRVRLVAGVNASGRPAATELVFDRERGQFAMAPSEPAAKTGFAGSLPAHGAADVMPDARLSFWFAQEARMDDLNTANVSLVGPGGAAQVRVAPVEGGRLAFVEPVRALFPDSRYTLLIDRVRTQAGAKLPLIAIDFKTAAIDAEGRRLPEAATDNAAGDSARAVTGAGDHAAPCAQSPLAYLPCRKHGELKDAVWTPGQDNTDNRWRIYGPSLEAQSSPRIARIASLYQLTVIRGRVLRIDQQPVADVEVSVGRSIARTDANGWFNLFDVPAGHQELYVDGGTANRGAEQYGQFVVGVQVKPGQLNELPYLMHLPKISERDKIRITSPLRQDLVVGHPDIPGLELHIPKGTVIHDRKGRLVTELAIVPTPVNRAPFPVMENHPMAFTVEPGAAQIRGLSPDANNGIRVYYPNYDGQRPGTEANFWIYDPTEGWRVYGQGFVSADGKHVVPEQGVALHQTMGGMFSIPGLNAAMEFFAPNQSGDCNCVKSAGDPSSAGDPIDLKTGEFLSAETDVAITDIVPLVIGRNYRPHDLQKREFGIGTSWNWGYTLNRPGSNYDVLELVLPNGTSVRFDRIAGTGNQGEWRQVGSDTAFSGAVLKSVFDSDPTQPWGRAFRIVLRDGSRMQFSSWNDIRLRWVEDQHGNRTSLVYSAGLVTKIVSPSGRSVSIDYDTSNRISAIRDHSGRAWGYAYTGDGLLDQVTFPDNKTKRYTYQVSLQSGSVAKHRIESVFDRRGNRVLLNEFEIVNGVSTGRVIRQTQADNGVIEIDYAHSDGTTVGTLVTDPEGHKRRIVFDANSAYPKTETFGYGTPSAQTFAYERNNLGQLIATVDPLQRRTEYQYNALGQTTKVTQLAGTAQARATTLAYRADGDIETITDWLDRVVRYDYVNRCLVRITNTLGKSATFECNAAGQQVKLTDPMNNTTHFEYDGFDLAKMTDALGREAIFRYDELGRRIAIGDGRGNVVGTQYDVMDLAKKTFDAEGRAIEYEFDGNGNALAVLLPNGNGITYTYDKRNRVETRTDGLTQGEVWTYYKTDQVKTYRDRKGQTTSFQYDPIGRKLLTIYHDATQVAATYDGGNRLRTLVDSSAGDLSWDYDLLDQLSSSTTAAGVITYGYDEAGRRSEMTVASQPKIEYRYDDGNRLRRIMQGSDVVTFDYDDGDRIKELVLPNNVKAAYAYNPTNQLTAIAWTKPDQTALGDIGYGYDAVGKLIAQTGSYAPQAMTSPEAGTNTFDDNNRQVERAGQAQSYDANGNMTGDGTRAYIWNVRDQLVRIEQAGTTIASFQYDPMGRRTLRSEQGQSTGYLYDGADAVQEIRAGQVNPILTGPGVDQRFARNEAGGRVYYLTDHLGSTRALTDASGAVVQRYDYTAYGQTSQTASGTSNPYQFTGRERDDSGLYFYRARYYAPDAARFISEDSYGFASGDINFYAYVSGDPISQSDPSGNCPMCVTALIGGVVGAGLNFGLQYYNNGGDMSKIQWQEVGYAGASGMLGGALGVWTAGLGPIASVAANAIGSAAIGGGLAMINNVLYPCSQKDPLANAVKAGVFGGAGAATGIVLGKSVTAARNGIVSAMNRARFDAAPLSFRLGPPAITFVGRSYMTLGPAAGFWFGTFVANQPF</sequence>
<dbReference type="InterPro" id="IPR056823">
    <property type="entry name" value="TEN-like_YD-shell"/>
</dbReference>
<proteinExistence type="predicted"/>
<dbReference type="NCBIfam" id="TIGR03696">
    <property type="entry name" value="Rhs_assc_core"/>
    <property type="match status" value="1"/>
</dbReference>
<dbReference type="InterPro" id="IPR045351">
    <property type="entry name" value="DUF6531"/>
</dbReference>
<keyword evidence="1" id="KW-0677">Repeat</keyword>
<dbReference type="Gene3D" id="2.180.10.10">
    <property type="entry name" value="RHS repeat-associated core"/>
    <property type="match status" value="3"/>
</dbReference>
<evidence type="ECO:0000313" key="5">
    <source>
        <dbReference type="Proteomes" id="UP000023435"/>
    </source>
</evidence>
<evidence type="ECO:0000259" key="2">
    <source>
        <dbReference type="Pfam" id="PF20148"/>
    </source>
</evidence>